<evidence type="ECO:0000256" key="1">
    <source>
        <dbReference type="SAM" id="Coils"/>
    </source>
</evidence>
<sequence>MGSYYTRNGLILHPSITPLGYEHTGRLRRIQLTAENVTVVFTRGESSLYDGAAFSTFVATFVVNLSEWEVLLKYSPLALKKESETRWSSRREAVIVVHKHLDKIVETLNHLALDAVACPVTKSGAVLLLKSIQTFEFVAFTCFWQKIVQKIDIVSKLLQKEDTAIDVARNRLKGLTAQIKDYRGAIMNEVLEEAKQSCLALNVDPYFKKVRKRKKKGFFDEKCKDESSEISQHKKFKLALLQGNDRIKAELERRF</sequence>
<dbReference type="OrthoDB" id="6759200at2759"/>
<keyword evidence="1" id="KW-0175">Coiled coil</keyword>
<dbReference type="Proteomes" id="UP000499080">
    <property type="component" value="Unassembled WGS sequence"/>
</dbReference>
<proteinExistence type="predicted"/>
<reference evidence="2 3" key="1">
    <citation type="journal article" date="2019" name="Sci. Rep.">
        <title>Orb-weaving spider Araneus ventricosus genome elucidates the spidroin gene catalogue.</title>
        <authorList>
            <person name="Kono N."/>
            <person name="Nakamura H."/>
            <person name="Ohtoshi R."/>
            <person name="Moran D.A.P."/>
            <person name="Shinohara A."/>
            <person name="Yoshida Y."/>
            <person name="Fujiwara M."/>
            <person name="Mori M."/>
            <person name="Tomita M."/>
            <person name="Arakawa K."/>
        </authorList>
    </citation>
    <scope>NUCLEOTIDE SEQUENCE [LARGE SCALE GENOMIC DNA]</scope>
</reference>
<protein>
    <submittedName>
        <fullName evidence="2">Uncharacterized protein</fullName>
    </submittedName>
</protein>
<dbReference type="EMBL" id="BGPR01005484">
    <property type="protein sequence ID" value="GBN10599.1"/>
    <property type="molecule type" value="Genomic_DNA"/>
</dbReference>
<comment type="caution">
    <text evidence="2">The sequence shown here is derived from an EMBL/GenBank/DDBJ whole genome shotgun (WGS) entry which is preliminary data.</text>
</comment>
<keyword evidence="3" id="KW-1185">Reference proteome</keyword>
<feature type="coiled-coil region" evidence="1">
    <location>
        <begin position="158"/>
        <end position="185"/>
    </location>
</feature>
<gene>
    <name evidence="2" type="ORF">AVEN_28745_1</name>
</gene>
<organism evidence="2 3">
    <name type="scientific">Araneus ventricosus</name>
    <name type="common">Orbweaver spider</name>
    <name type="synonym">Epeira ventricosa</name>
    <dbReference type="NCBI Taxonomy" id="182803"/>
    <lineage>
        <taxon>Eukaryota</taxon>
        <taxon>Metazoa</taxon>
        <taxon>Ecdysozoa</taxon>
        <taxon>Arthropoda</taxon>
        <taxon>Chelicerata</taxon>
        <taxon>Arachnida</taxon>
        <taxon>Araneae</taxon>
        <taxon>Araneomorphae</taxon>
        <taxon>Entelegynae</taxon>
        <taxon>Araneoidea</taxon>
        <taxon>Araneidae</taxon>
        <taxon>Araneus</taxon>
    </lineage>
</organism>
<accession>A0A4Y2L872</accession>
<evidence type="ECO:0000313" key="3">
    <source>
        <dbReference type="Proteomes" id="UP000499080"/>
    </source>
</evidence>
<dbReference type="AlphaFoldDB" id="A0A4Y2L872"/>
<evidence type="ECO:0000313" key="2">
    <source>
        <dbReference type="EMBL" id="GBN10599.1"/>
    </source>
</evidence>
<name>A0A4Y2L872_ARAVE</name>